<proteinExistence type="predicted"/>
<protein>
    <submittedName>
        <fullName evidence="3">AMP-binding protein</fullName>
    </submittedName>
</protein>
<feature type="domain" description="AMP-dependent synthetase/ligase" evidence="1">
    <location>
        <begin position="35"/>
        <end position="395"/>
    </location>
</feature>
<dbReference type="InterPro" id="IPR045851">
    <property type="entry name" value="AMP-bd_C_sf"/>
</dbReference>
<dbReference type="InterPro" id="IPR042099">
    <property type="entry name" value="ANL_N_sf"/>
</dbReference>
<evidence type="ECO:0000313" key="4">
    <source>
        <dbReference type="Proteomes" id="UP000663792"/>
    </source>
</evidence>
<evidence type="ECO:0000259" key="2">
    <source>
        <dbReference type="Pfam" id="PF13193"/>
    </source>
</evidence>
<dbReference type="InterPro" id="IPR025110">
    <property type="entry name" value="AMP-bd_C"/>
</dbReference>
<dbReference type="Pfam" id="PF00501">
    <property type="entry name" value="AMP-binding"/>
    <property type="match status" value="1"/>
</dbReference>
<keyword evidence="4" id="KW-1185">Reference proteome</keyword>
<organism evidence="3 4">
    <name type="scientific">Nakamurella leprariae</name>
    <dbReference type="NCBI Taxonomy" id="2803911"/>
    <lineage>
        <taxon>Bacteria</taxon>
        <taxon>Bacillati</taxon>
        <taxon>Actinomycetota</taxon>
        <taxon>Actinomycetes</taxon>
        <taxon>Nakamurellales</taxon>
        <taxon>Nakamurellaceae</taxon>
        <taxon>Nakamurella</taxon>
    </lineage>
</organism>
<dbReference type="Proteomes" id="UP000663792">
    <property type="component" value="Unassembled WGS sequence"/>
</dbReference>
<dbReference type="PANTHER" id="PTHR43767:SF1">
    <property type="entry name" value="NONRIBOSOMAL PEPTIDE SYNTHASE PES1 (EUROFUNG)-RELATED"/>
    <property type="match status" value="1"/>
</dbReference>
<dbReference type="Pfam" id="PF13193">
    <property type="entry name" value="AMP-binding_C"/>
    <property type="match status" value="1"/>
</dbReference>
<feature type="domain" description="AMP-binding enzyme C-terminal" evidence="2">
    <location>
        <begin position="465"/>
        <end position="541"/>
    </location>
</feature>
<accession>A0A938YCH1</accession>
<dbReference type="Gene3D" id="3.30.300.30">
    <property type="match status" value="1"/>
</dbReference>
<dbReference type="AlphaFoldDB" id="A0A938YCH1"/>
<gene>
    <name evidence="3" type="ORF">JL106_07150</name>
</gene>
<evidence type="ECO:0000259" key="1">
    <source>
        <dbReference type="Pfam" id="PF00501"/>
    </source>
</evidence>
<comment type="caution">
    <text evidence="3">The sequence shown here is derived from an EMBL/GenBank/DDBJ whole genome shotgun (WGS) entry which is preliminary data.</text>
</comment>
<dbReference type="InterPro" id="IPR020845">
    <property type="entry name" value="AMP-binding_CS"/>
</dbReference>
<dbReference type="InterPro" id="IPR000873">
    <property type="entry name" value="AMP-dep_synth/lig_dom"/>
</dbReference>
<dbReference type="SUPFAM" id="SSF56801">
    <property type="entry name" value="Acetyl-CoA synthetase-like"/>
    <property type="match status" value="1"/>
</dbReference>
<sequence>MTQASPDGTDTFGTDTFGTGTFGTDTFTGIWAAAVRDHGDRPFLVFRDLDDPAGGAAGGAAAGRADATWTYAEFDAVVARVAGTLRERGVRAGDPVHLVLRNCPAFVALWVAVSRLGAWMVPVDPASVARDIASQVRRVAPAVAVLAAARAGVYAEGAAGRVAERIELAEDVSDLAPGAPLLAGAPVAPQPVRSGDRLAVMFTSGTTSEPKGVVLTQACYASVATTMAGTVSLRPHHRWWVTLPMFHANGQYYCFAPAIAAGASVALASTFSASRWVSGARAVGATHASLFAAPIRMILARCPQDETPLSLEHVWFAQSLGAEHHARFAELVGTPPRQLYGMTETVAVVTADANRPPVHDVMGVPVGDRQVRLLDPATETDAAPGVPGQLLVRGRPGADLFAEYLDDPATTGRAFTEIPGTGEVWFATGDLAVAAPDAGSPGSLRFVGRVDDVIKVSGENVSLTEVEAAAAQAPGVLEVAVLGRPDPLRDQVPVAYVVAKDPQQPPTADELGAWAATHLPPAARPREWHLIDALPRTGVGKVRRFRISN</sequence>
<dbReference type="GO" id="GO:0016878">
    <property type="term" value="F:acid-thiol ligase activity"/>
    <property type="evidence" value="ECO:0007669"/>
    <property type="project" value="UniProtKB-ARBA"/>
</dbReference>
<dbReference type="InterPro" id="IPR050237">
    <property type="entry name" value="ATP-dep_AMP-bd_enzyme"/>
</dbReference>
<reference evidence="3" key="1">
    <citation type="submission" date="2021-01" db="EMBL/GenBank/DDBJ databases">
        <title>YIM 132084 draft genome.</title>
        <authorList>
            <person name="An D."/>
        </authorList>
    </citation>
    <scope>NUCLEOTIDE SEQUENCE</scope>
    <source>
        <strain evidence="3">YIM 132084</strain>
    </source>
</reference>
<dbReference type="PANTHER" id="PTHR43767">
    <property type="entry name" value="LONG-CHAIN-FATTY-ACID--COA LIGASE"/>
    <property type="match status" value="1"/>
</dbReference>
<name>A0A938YCH1_9ACTN</name>
<dbReference type="PROSITE" id="PS00455">
    <property type="entry name" value="AMP_BINDING"/>
    <property type="match status" value="1"/>
</dbReference>
<dbReference type="Gene3D" id="3.40.50.12780">
    <property type="entry name" value="N-terminal domain of ligase-like"/>
    <property type="match status" value="1"/>
</dbReference>
<dbReference type="RefSeq" id="WP_205259981.1">
    <property type="nucleotide sequence ID" value="NZ_JAERWK010000008.1"/>
</dbReference>
<dbReference type="EMBL" id="JAERWK010000008">
    <property type="protein sequence ID" value="MBM9467061.1"/>
    <property type="molecule type" value="Genomic_DNA"/>
</dbReference>
<evidence type="ECO:0000313" key="3">
    <source>
        <dbReference type="EMBL" id="MBM9467061.1"/>
    </source>
</evidence>